<organism evidence="1 2">
    <name type="scientific">Ambrosiozyma monospora</name>
    <name type="common">Yeast</name>
    <name type="synonym">Endomycopsis monosporus</name>
    <dbReference type="NCBI Taxonomy" id="43982"/>
    <lineage>
        <taxon>Eukaryota</taxon>
        <taxon>Fungi</taxon>
        <taxon>Dikarya</taxon>
        <taxon>Ascomycota</taxon>
        <taxon>Saccharomycotina</taxon>
        <taxon>Pichiomycetes</taxon>
        <taxon>Pichiales</taxon>
        <taxon>Pichiaceae</taxon>
        <taxon>Ambrosiozyma</taxon>
    </lineage>
</organism>
<proteinExistence type="predicted"/>
<accession>A0ACB5TJS8</accession>
<sequence length="242" mass="28058">MRLTNLKASQKFVDSLIDMKPRQFSGQDWNPPTGYHISTMFGHISTSRLVKMAIHEEHAVGVNESLRLFPMLERVCIKNVQRDFNLVSIKSILQSSMISKVVIRSYADFFRFSKELDCQQMLKKFELKIRLVASHVDGLETFELIREKSQGMTLMLHEQNHWQALHAHDEVEDIIMVCTLRDFKSQNDKIKVCYVDGDSCMESSFKGLKFLERLSIGTSDRKISKRAIQKLLSTARSLIHYQ</sequence>
<gene>
    <name evidence="1" type="ORF">Amon02_000861800</name>
</gene>
<name>A0ACB5TJS8_AMBMO</name>
<protein>
    <submittedName>
        <fullName evidence="1">Unnamed protein product</fullName>
    </submittedName>
</protein>
<comment type="caution">
    <text evidence="1">The sequence shown here is derived from an EMBL/GenBank/DDBJ whole genome shotgun (WGS) entry which is preliminary data.</text>
</comment>
<keyword evidence="2" id="KW-1185">Reference proteome</keyword>
<reference evidence="1" key="1">
    <citation type="submission" date="2023-04" db="EMBL/GenBank/DDBJ databases">
        <title>Ambrosiozyma monospora NBRC 10751.</title>
        <authorList>
            <person name="Ichikawa N."/>
            <person name="Sato H."/>
            <person name="Tonouchi N."/>
        </authorList>
    </citation>
    <scope>NUCLEOTIDE SEQUENCE</scope>
    <source>
        <strain evidence="1">NBRC 10751</strain>
    </source>
</reference>
<dbReference type="Proteomes" id="UP001165064">
    <property type="component" value="Unassembled WGS sequence"/>
</dbReference>
<dbReference type="EMBL" id="BSXS01007716">
    <property type="protein sequence ID" value="GME89969.1"/>
    <property type="molecule type" value="Genomic_DNA"/>
</dbReference>
<evidence type="ECO:0000313" key="1">
    <source>
        <dbReference type="EMBL" id="GME89969.1"/>
    </source>
</evidence>
<evidence type="ECO:0000313" key="2">
    <source>
        <dbReference type="Proteomes" id="UP001165064"/>
    </source>
</evidence>